<dbReference type="GO" id="GO:0003924">
    <property type="term" value="F:GTPase activity"/>
    <property type="evidence" value="ECO:0007669"/>
    <property type="project" value="InterPro"/>
</dbReference>
<dbReference type="NCBIfam" id="TIGR00231">
    <property type="entry name" value="small_GTP"/>
    <property type="match status" value="1"/>
</dbReference>
<dbReference type="PROSITE" id="PS51420">
    <property type="entry name" value="RHO"/>
    <property type="match status" value="1"/>
</dbReference>
<dbReference type="AlphaFoldDB" id="L8H339"/>
<dbReference type="SMART" id="SM00177">
    <property type="entry name" value="ARF"/>
    <property type="match status" value="1"/>
</dbReference>
<keyword evidence="3" id="KW-0449">Lipoprotein</keyword>
<dbReference type="STRING" id="1257118.L8H339"/>
<dbReference type="PRINTS" id="PR00449">
    <property type="entry name" value="RASTRNSFRMNG"/>
</dbReference>
<evidence type="ECO:0000256" key="3">
    <source>
        <dbReference type="ARBA" id="ARBA00023288"/>
    </source>
</evidence>
<sequence>MNSAATSSRRKVARVINSFPVPGAGVRATCLKSDFHEDVRKIADEADAKGNPQSRAEKVIVVGDHSVGKTSLVRRFCEGKFTDQYKATIGVDFIYQKYRILKQDFTLHIWDTAGQEQFRCISKAYFRGASGSILAFDLSSKESFDNTRAWLEEVLREVTPGHKVFLVGLKDDLPHAIDKAEARKMADELKAEYWEVSAKKDHNVNELFDRVAAALFEQSILKAEAKKNPTINLPSSSSSSRTDSAISDRYVEKSFESSKQNAAQATNQGYCCW</sequence>
<dbReference type="OMA" id="AKDNESI"/>
<dbReference type="FunFam" id="3.40.50.300:FF:001462">
    <property type="entry name" value="Small GTP-binding protein, putative"/>
    <property type="match status" value="1"/>
</dbReference>
<organism evidence="4 5">
    <name type="scientific">Acanthamoeba castellanii (strain ATCC 30010 / Neff)</name>
    <dbReference type="NCBI Taxonomy" id="1257118"/>
    <lineage>
        <taxon>Eukaryota</taxon>
        <taxon>Amoebozoa</taxon>
        <taxon>Discosea</taxon>
        <taxon>Longamoebia</taxon>
        <taxon>Centramoebida</taxon>
        <taxon>Acanthamoebidae</taxon>
        <taxon>Acanthamoeba</taxon>
    </lineage>
</organism>
<dbReference type="SMART" id="SM00175">
    <property type="entry name" value="RAB"/>
    <property type="match status" value="1"/>
</dbReference>
<dbReference type="InterPro" id="IPR050227">
    <property type="entry name" value="Rab"/>
</dbReference>
<dbReference type="PROSITE" id="PS51419">
    <property type="entry name" value="RAB"/>
    <property type="match status" value="1"/>
</dbReference>
<dbReference type="OrthoDB" id="413584at2759"/>
<evidence type="ECO:0000313" key="5">
    <source>
        <dbReference type="Proteomes" id="UP000011083"/>
    </source>
</evidence>
<gene>
    <name evidence="4" type="ORF">ACA1_301250</name>
</gene>
<dbReference type="GeneID" id="14919927"/>
<dbReference type="Gene3D" id="3.40.50.300">
    <property type="entry name" value="P-loop containing nucleotide triphosphate hydrolases"/>
    <property type="match status" value="1"/>
</dbReference>
<dbReference type="SMART" id="SM00174">
    <property type="entry name" value="RHO"/>
    <property type="match status" value="1"/>
</dbReference>
<dbReference type="Proteomes" id="UP000011083">
    <property type="component" value="Unassembled WGS sequence"/>
</dbReference>
<dbReference type="SMART" id="SM00176">
    <property type="entry name" value="RAN"/>
    <property type="match status" value="1"/>
</dbReference>
<evidence type="ECO:0000313" key="4">
    <source>
        <dbReference type="EMBL" id="ELR19123.1"/>
    </source>
</evidence>
<keyword evidence="1" id="KW-0547">Nucleotide-binding</keyword>
<dbReference type="SMART" id="SM00173">
    <property type="entry name" value="RAS"/>
    <property type="match status" value="1"/>
</dbReference>
<dbReference type="EMBL" id="KB007937">
    <property type="protein sequence ID" value="ELR19123.1"/>
    <property type="molecule type" value="Genomic_DNA"/>
</dbReference>
<keyword evidence="2" id="KW-0342">GTP-binding</keyword>
<keyword evidence="5" id="KW-1185">Reference proteome</keyword>
<dbReference type="Pfam" id="PF00071">
    <property type="entry name" value="Ras"/>
    <property type="match status" value="1"/>
</dbReference>
<dbReference type="GO" id="GO:0005525">
    <property type="term" value="F:GTP binding"/>
    <property type="evidence" value="ECO:0007669"/>
    <property type="project" value="UniProtKB-KW"/>
</dbReference>
<accession>L8H339</accession>
<evidence type="ECO:0000256" key="2">
    <source>
        <dbReference type="ARBA" id="ARBA00023134"/>
    </source>
</evidence>
<dbReference type="InterPro" id="IPR001806">
    <property type="entry name" value="Small_GTPase"/>
</dbReference>
<proteinExistence type="predicted"/>
<dbReference type="VEuPathDB" id="AmoebaDB:ACA1_301250"/>
<name>L8H339_ACACF</name>
<dbReference type="KEGG" id="acan:ACA1_301250"/>
<dbReference type="InterPro" id="IPR005225">
    <property type="entry name" value="Small_GTP-bd"/>
</dbReference>
<dbReference type="PANTHER" id="PTHR47977">
    <property type="entry name" value="RAS-RELATED PROTEIN RAB"/>
    <property type="match status" value="1"/>
</dbReference>
<protein>
    <submittedName>
        <fullName evidence="4">RAB36 member RAS oncogene family protein</fullName>
    </submittedName>
</protein>
<dbReference type="CDD" id="cd00154">
    <property type="entry name" value="Rab"/>
    <property type="match status" value="1"/>
</dbReference>
<dbReference type="PROSITE" id="PS51421">
    <property type="entry name" value="RAS"/>
    <property type="match status" value="1"/>
</dbReference>
<dbReference type="RefSeq" id="XP_004341191.1">
    <property type="nucleotide sequence ID" value="XM_004341143.1"/>
</dbReference>
<dbReference type="SUPFAM" id="SSF52540">
    <property type="entry name" value="P-loop containing nucleoside triphosphate hydrolases"/>
    <property type="match status" value="1"/>
</dbReference>
<dbReference type="InterPro" id="IPR027417">
    <property type="entry name" value="P-loop_NTPase"/>
</dbReference>
<reference evidence="4 5" key="1">
    <citation type="journal article" date="2013" name="Genome Biol.">
        <title>Genome of Acanthamoeba castellanii highlights extensive lateral gene transfer and early evolution of tyrosine kinase signaling.</title>
        <authorList>
            <person name="Clarke M."/>
            <person name="Lohan A.J."/>
            <person name="Liu B."/>
            <person name="Lagkouvardos I."/>
            <person name="Roy S."/>
            <person name="Zafar N."/>
            <person name="Bertelli C."/>
            <person name="Schilde C."/>
            <person name="Kianianmomeni A."/>
            <person name="Burglin T.R."/>
            <person name="Frech C."/>
            <person name="Turcotte B."/>
            <person name="Kopec K.O."/>
            <person name="Synnott J.M."/>
            <person name="Choo C."/>
            <person name="Paponov I."/>
            <person name="Finkler A."/>
            <person name="Soon Heng Tan C."/>
            <person name="Hutchins A.P."/>
            <person name="Weinmeier T."/>
            <person name="Rattei T."/>
            <person name="Chu J.S."/>
            <person name="Gimenez G."/>
            <person name="Irimia M."/>
            <person name="Rigden D.J."/>
            <person name="Fitzpatrick D.A."/>
            <person name="Lorenzo-Morales J."/>
            <person name="Bateman A."/>
            <person name="Chiu C.H."/>
            <person name="Tang P."/>
            <person name="Hegemann P."/>
            <person name="Fromm H."/>
            <person name="Raoult D."/>
            <person name="Greub G."/>
            <person name="Miranda-Saavedra D."/>
            <person name="Chen N."/>
            <person name="Nash P."/>
            <person name="Ginger M.L."/>
            <person name="Horn M."/>
            <person name="Schaap P."/>
            <person name="Caler L."/>
            <person name="Loftus B."/>
        </authorList>
    </citation>
    <scope>NUCLEOTIDE SEQUENCE [LARGE SCALE GENOMIC DNA]</scope>
    <source>
        <strain evidence="4 5">Neff</strain>
    </source>
</reference>
<evidence type="ECO:0000256" key="1">
    <source>
        <dbReference type="ARBA" id="ARBA00022741"/>
    </source>
</evidence>